<keyword evidence="1" id="KW-0812">Transmembrane</keyword>
<keyword evidence="1" id="KW-1133">Transmembrane helix</keyword>
<reference evidence="2 3" key="1">
    <citation type="submission" date="2018-03" db="EMBL/GenBank/DDBJ databases">
        <title>The ancient ancestry and fast evolution of plastids.</title>
        <authorList>
            <person name="Moore K.R."/>
            <person name="Magnabosco C."/>
            <person name="Momper L."/>
            <person name="Gold D.A."/>
            <person name="Bosak T."/>
            <person name="Fournier G.P."/>
        </authorList>
    </citation>
    <scope>NUCLEOTIDE SEQUENCE [LARGE SCALE GENOMIC DNA]</scope>
    <source>
        <strain evidence="2 3">CCALA 016</strain>
    </source>
</reference>
<evidence type="ECO:0000313" key="2">
    <source>
        <dbReference type="EMBL" id="PSF37168.1"/>
    </source>
</evidence>
<name>A0A2T1LXT6_9CHRO</name>
<reference evidence="2 3" key="2">
    <citation type="submission" date="2018-03" db="EMBL/GenBank/DDBJ databases">
        <authorList>
            <person name="Keele B.F."/>
        </authorList>
    </citation>
    <scope>NUCLEOTIDE SEQUENCE [LARGE SCALE GENOMIC DNA]</scope>
    <source>
        <strain evidence="2 3">CCALA 016</strain>
    </source>
</reference>
<feature type="transmembrane region" description="Helical" evidence="1">
    <location>
        <begin position="40"/>
        <end position="58"/>
    </location>
</feature>
<proteinExistence type="predicted"/>
<dbReference type="Proteomes" id="UP000239001">
    <property type="component" value="Unassembled WGS sequence"/>
</dbReference>
<feature type="transmembrane region" description="Helical" evidence="1">
    <location>
        <begin position="7"/>
        <end position="25"/>
    </location>
</feature>
<evidence type="ECO:0000313" key="3">
    <source>
        <dbReference type="Proteomes" id="UP000239001"/>
    </source>
</evidence>
<dbReference type="EMBL" id="PXOH01000011">
    <property type="protein sequence ID" value="PSF37168.1"/>
    <property type="molecule type" value="Genomic_DNA"/>
</dbReference>
<sequence length="98" mass="11214">MGTEQSIYFLSFLAFLTFDFCYYIIDWTTISIRVGLTEKIMKGLIIPSLVILATGFVVEMVSADPNREATTAECNQVVQVIKNKNCRDVDRYQSNKIY</sequence>
<dbReference type="AlphaFoldDB" id="A0A2T1LXT6"/>
<organism evidence="2 3">
    <name type="scientific">Aphanothece hegewaldii CCALA 016</name>
    <dbReference type="NCBI Taxonomy" id="2107694"/>
    <lineage>
        <taxon>Bacteria</taxon>
        <taxon>Bacillati</taxon>
        <taxon>Cyanobacteriota</taxon>
        <taxon>Cyanophyceae</taxon>
        <taxon>Oscillatoriophycideae</taxon>
        <taxon>Chroococcales</taxon>
        <taxon>Aphanothecaceae</taxon>
        <taxon>Aphanothece</taxon>
    </lineage>
</organism>
<comment type="caution">
    <text evidence="2">The sequence shown here is derived from an EMBL/GenBank/DDBJ whole genome shotgun (WGS) entry which is preliminary data.</text>
</comment>
<keyword evidence="3" id="KW-1185">Reference proteome</keyword>
<keyword evidence="1" id="KW-0472">Membrane</keyword>
<gene>
    <name evidence="2" type="ORF">C7H19_12095</name>
</gene>
<evidence type="ECO:0000256" key="1">
    <source>
        <dbReference type="SAM" id="Phobius"/>
    </source>
</evidence>
<accession>A0A2T1LXT6</accession>
<protein>
    <submittedName>
        <fullName evidence="2">Uncharacterized protein</fullName>
    </submittedName>
</protein>